<comment type="caution">
    <text evidence="3">The sequence shown here is derived from an EMBL/GenBank/DDBJ whole genome shotgun (WGS) entry which is preliminary data.</text>
</comment>
<dbReference type="Gene3D" id="3.90.1140.10">
    <property type="entry name" value="Cyclic phosphodiesterase"/>
    <property type="match status" value="1"/>
</dbReference>
<dbReference type="EMBL" id="JALJOR010000004">
    <property type="protein sequence ID" value="KAK9817820.1"/>
    <property type="molecule type" value="Genomic_DNA"/>
</dbReference>
<proteinExistence type="predicted"/>
<dbReference type="SUPFAM" id="SSF55144">
    <property type="entry name" value="LigT-like"/>
    <property type="match status" value="1"/>
</dbReference>
<dbReference type="PANTHER" id="PTHR15934">
    <property type="entry name" value="RNA 2',3'-CYCLIC PHOSPHODIESTERASE"/>
    <property type="match status" value="1"/>
</dbReference>
<dbReference type="AlphaFoldDB" id="A0AAW1QA46"/>
<dbReference type="InterPro" id="IPR052641">
    <property type="entry name" value="AKAP7_isoform_gamma"/>
</dbReference>
<evidence type="ECO:0000313" key="3">
    <source>
        <dbReference type="EMBL" id="KAK9817820.1"/>
    </source>
</evidence>
<feature type="domain" description="A-kinase anchor protein 7-like phosphoesterase" evidence="2">
    <location>
        <begin position="80"/>
        <end position="282"/>
    </location>
</feature>
<dbReference type="GO" id="GO:0005829">
    <property type="term" value="C:cytosol"/>
    <property type="evidence" value="ECO:0007669"/>
    <property type="project" value="TreeGrafter"/>
</dbReference>
<evidence type="ECO:0000259" key="2">
    <source>
        <dbReference type="Pfam" id="PF10469"/>
    </source>
</evidence>
<reference evidence="3 4" key="1">
    <citation type="journal article" date="2024" name="Nat. Commun.">
        <title>Phylogenomics reveals the evolutionary origins of lichenization in chlorophyte algae.</title>
        <authorList>
            <person name="Puginier C."/>
            <person name="Libourel C."/>
            <person name="Otte J."/>
            <person name="Skaloud P."/>
            <person name="Haon M."/>
            <person name="Grisel S."/>
            <person name="Petersen M."/>
            <person name="Berrin J.G."/>
            <person name="Delaux P.M."/>
            <person name="Dal Grande F."/>
            <person name="Keller J."/>
        </authorList>
    </citation>
    <scope>NUCLEOTIDE SEQUENCE [LARGE SCALE GENOMIC DNA]</scope>
    <source>
        <strain evidence="3 4">SAG 2043</strain>
    </source>
</reference>
<sequence>MTSCRPPSPSALPLPSARLLHATVVPAVLRPGQAASFDDMLEFPTEIVELYSNDEQVYKPPRPTTTRSKPAAPRRGKPRPDHFLALQLSHSPEIQAAMASIQASLTQHTPALHRALVDPASAHMTLMVMHLGTEALMEQATAAMDSLPDALKRLELLQPLVVTLQGLKTFNDKVLFLESVAEGQAGEQLHGLAAAVQSHFHENGCKSADQRPFAPHVTVAKLSKMAGFKRRGTQHVSQIPQEAYKEHVDITAGSVQVQEVQLCRMQGRRDGKYYHVHQHIPLA</sequence>
<dbReference type="PANTHER" id="PTHR15934:SF2">
    <property type="entry name" value="A-KINASE ANCHOR PROTEIN 7-LIKE PHOSPHOESTERASE DOMAIN-CONTAINING PROTEIN"/>
    <property type="match status" value="1"/>
</dbReference>
<evidence type="ECO:0000256" key="1">
    <source>
        <dbReference type="SAM" id="MobiDB-lite"/>
    </source>
</evidence>
<dbReference type="Proteomes" id="UP001489004">
    <property type="component" value="Unassembled WGS sequence"/>
</dbReference>
<accession>A0AAW1QA46</accession>
<name>A0AAW1QA46_9CHLO</name>
<dbReference type="GO" id="GO:0034237">
    <property type="term" value="F:protein kinase A regulatory subunit binding"/>
    <property type="evidence" value="ECO:0007669"/>
    <property type="project" value="TreeGrafter"/>
</dbReference>
<feature type="region of interest" description="Disordered" evidence="1">
    <location>
        <begin position="54"/>
        <end position="80"/>
    </location>
</feature>
<protein>
    <recommendedName>
        <fullName evidence="2">A-kinase anchor protein 7-like phosphoesterase domain-containing protein</fullName>
    </recommendedName>
</protein>
<keyword evidence="4" id="KW-1185">Reference proteome</keyword>
<dbReference type="GO" id="GO:0010738">
    <property type="term" value="P:regulation of protein kinase A signaling"/>
    <property type="evidence" value="ECO:0007669"/>
    <property type="project" value="TreeGrafter"/>
</dbReference>
<dbReference type="Pfam" id="PF10469">
    <property type="entry name" value="AKAP7_NLS"/>
    <property type="match status" value="1"/>
</dbReference>
<dbReference type="InterPro" id="IPR019510">
    <property type="entry name" value="AKAP7-like_phosphoesterase"/>
</dbReference>
<dbReference type="InterPro" id="IPR009097">
    <property type="entry name" value="Cyclic_Pdiesterase"/>
</dbReference>
<gene>
    <name evidence="3" type="ORF">WJX72_002712</name>
</gene>
<organism evidence="3 4">
    <name type="scientific">[Myrmecia] bisecta</name>
    <dbReference type="NCBI Taxonomy" id="41462"/>
    <lineage>
        <taxon>Eukaryota</taxon>
        <taxon>Viridiplantae</taxon>
        <taxon>Chlorophyta</taxon>
        <taxon>core chlorophytes</taxon>
        <taxon>Trebouxiophyceae</taxon>
        <taxon>Trebouxiales</taxon>
        <taxon>Trebouxiaceae</taxon>
        <taxon>Myrmecia</taxon>
    </lineage>
</organism>
<evidence type="ECO:0000313" key="4">
    <source>
        <dbReference type="Proteomes" id="UP001489004"/>
    </source>
</evidence>